<evidence type="ECO:0000313" key="2">
    <source>
        <dbReference type="Proteomes" id="UP000654670"/>
    </source>
</evidence>
<sequence>MKMISSIQDLKKAQAAIEDFKANYPNTFYRLLHLVNFTRQLQFKYEYLCGLMLGNEKFAARFAPHFVQRSIIDLYKSEIEKINKHPQGLQALEQLMNGHREIGYENFCLLVRGKTPEEIKGIYSKNKILS</sequence>
<keyword evidence="2" id="KW-1185">Reference proteome</keyword>
<comment type="caution">
    <text evidence="1">The sequence shown here is derived from an EMBL/GenBank/DDBJ whole genome shotgun (WGS) entry which is preliminary data.</text>
</comment>
<dbReference type="EMBL" id="BMOK01000004">
    <property type="protein sequence ID" value="GGL49420.1"/>
    <property type="molecule type" value="Genomic_DNA"/>
</dbReference>
<accession>A0A917S2W2</accession>
<proteinExistence type="predicted"/>
<reference evidence="1" key="2">
    <citation type="submission" date="2020-09" db="EMBL/GenBank/DDBJ databases">
        <authorList>
            <person name="Sun Q."/>
            <person name="Ohkuma M."/>
        </authorList>
    </citation>
    <scope>NUCLEOTIDE SEQUENCE</scope>
    <source>
        <strain evidence="1">JCM 15325</strain>
    </source>
</reference>
<organism evidence="1 2">
    <name type="scientific">Sporolactobacillus putidus</name>
    <dbReference type="NCBI Taxonomy" id="492735"/>
    <lineage>
        <taxon>Bacteria</taxon>
        <taxon>Bacillati</taxon>
        <taxon>Bacillota</taxon>
        <taxon>Bacilli</taxon>
        <taxon>Bacillales</taxon>
        <taxon>Sporolactobacillaceae</taxon>
        <taxon>Sporolactobacillus</taxon>
    </lineage>
</organism>
<evidence type="ECO:0000313" key="1">
    <source>
        <dbReference type="EMBL" id="GGL49420.1"/>
    </source>
</evidence>
<protein>
    <submittedName>
        <fullName evidence="1">Uncharacterized protein</fullName>
    </submittedName>
</protein>
<reference evidence="1" key="1">
    <citation type="journal article" date="2014" name="Int. J. Syst. Evol. Microbiol.">
        <title>Complete genome sequence of Corynebacterium casei LMG S-19264T (=DSM 44701T), isolated from a smear-ripened cheese.</title>
        <authorList>
            <consortium name="US DOE Joint Genome Institute (JGI-PGF)"/>
            <person name="Walter F."/>
            <person name="Albersmeier A."/>
            <person name="Kalinowski J."/>
            <person name="Ruckert C."/>
        </authorList>
    </citation>
    <scope>NUCLEOTIDE SEQUENCE</scope>
    <source>
        <strain evidence="1">JCM 15325</strain>
    </source>
</reference>
<dbReference type="AlphaFoldDB" id="A0A917S2W2"/>
<name>A0A917S2W2_9BACL</name>
<gene>
    <name evidence="1" type="ORF">GCM10007968_11940</name>
</gene>
<dbReference type="Proteomes" id="UP000654670">
    <property type="component" value="Unassembled WGS sequence"/>
</dbReference>